<dbReference type="InterPro" id="IPR002885">
    <property type="entry name" value="PPR_rpt"/>
</dbReference>
<dbReference type="PANTHER" id="PTHR47926:SF432">
    <property type="entry name" value="(WILD MALAYSIAN BANANA) HYPOTHETICAL PROTEIN"/>
    <property type="match status" value="1"/>
</dbReference>
<dbReference type="Pfam" id="PF01535">
    <property type="entry name" value="PPR"/>
    <property type="match status" value="2"/>
</dbReference>
<dbReference type="InterPro" id="IPR011990">
    <property type="entry name" value="TPR-like_helical_dom_sf"/>
</dbReference>
<dbReference type="AlphaFoldDB" id="A0AAD8IXN5"/>
<comment type="caution">
    <text evidence="2">The sequence shown here is derived from an EMBL/GenBank/DDBJ whole genome shotgun (WGS) entry which is preliminary data.</text>
</comment>
<dbReference type="GO" id="GO:0009451">
    <property type="term" value="P:RNA modification"/>
    <property type="evidence" value="ECO:0007669"/>
    <property type="project" value="InterPro"/>
</dbReference>
<name>A0AAD8IXN5_9APIA</name>
<proteinExistence type="predicted"/>
<dbReference type="EMBL" id="JAUIZM010000003">
    <property type="protein sequence ID" value="KAK1393890.1"/>
    <property type="molecule type" value="Genomic_DNA"/>
</dbReference>
<sequence length="150" mass="17216">MIFVRYLLPANGEVVDVGVKSGEIGHVRTLWIGDRSRLVSAYSKFGCINHARKVFDTVPLDCISNILLWNSILRAHNKNEEFQRTLRLYDSMRGFRVFRDRFSFPLVIRACAALAVDSICRNVHCHVVHLGFQNHLHVCNELLNMYGMLA</sequence>
<keyword evidence="3" id="KW-1185">Reference proteome</keyword>
<gene>
    <name evidence="2" type="ORF">POM88_012946</name>
</gene>
<dbReference type="InterPro" id="IPR046960">
    <property type="entry name" value="PPR_At4g14850-like_plant"/>
</dbReference>
<dbReference type="PANTHER" id="PTHR47926">
    <property type="entry name" value="PENTATRICOPEPTIDE REPEAT-CONTAINING PROTEIN"/>
    <property type="match status" value="1"/>
</dbReference>
<reference evidence="2" key="1">
    <citation type="submission" date="2023-02" db="EMBL/GenBank/DDBJ databases">
        <title>Genome of toxic invasive species Heracleum sosnowskyi carries increased number of genes despite the absence of recent whole-genome duplications.</title>
        <authorList>
            <person name="Schelkunov M."/>
            <person name="Shtratnikova V."/>
            <person name="Makarenko M."/>
            <person name="Klepikova A."/>
            <person name="Omelchenko D."/>
            <person name="Novikova G."/>
            <person name="Obukhova E."/>
            <person name="Bogdanov V."/>
            <person name="Penin A."/>
            <person name="Logacheva M."/>
        </authorList>
    </citation>
    <scope>NUCLEOTIDE SEQUENCE</scope>
    <source>
        <strain evidence="2">Hsosn_3</strain>
        <tissue evidence="2">Leaf</tissue>
    </source>
</reference>
<evidence type="ECO:0008006" key="4">
    <source>
        <dbReference type="Google" id="ProtNLM"/>
    </source>
</evidence>
<evidence type="ECO:0000313" key="2">
    <source>
        <dbReference type="EMBL" id="KAK1393890.1"/>
    </source>
</evidence>
<reference evidence="2" key="2">
    <citation type="submission" date="2023-05" db="EMBL/GenBank/DDBJ databases">
        <authorList>
            <person name="Schelkunov M.I."/>
        </authorList>
    </citation>
    <scope>NUCLEOTIDE SEQUENCE</scope>
    <source>
        <strain evidence="2">Hsosn_3</strain>
        <tissue evidence="2">Leaf</tissue>
    </source>
</reference>
<dbReference type="NCBIfam" id="TIGR00756">
    <property type="entry name" value="PPR"/>
    <property type="match status" value="1"/>
</dbReference>
<protein>
    <recommendedName>
        <fullName evidence="4">Pentatricopeptide repeat-containing protein</fullName>
    </recommendedName>
</protein>
<evidence type="ECO:0000313" key="3">
    <source>
        <dbReference type="Proteomes" id="UP001237642"/>
    </source>
</evidence>
<accession>A0AAD8IXN5</accession>
<evidence type="ECO:0000256" key="1">
    <source>
        <dbReference type="ARBA" id="ARBA00022737"/>
    </source>
</evidence>
<dbReference type="Gene3D" id="1.25.40.10">
    <property type="entry name" value="Tetratricopeptide repeat domain"/>
    <property type="match status" value="1"/>
</dbReference>
<organism evidence="2 3">
    <name type="scientific">Heracleum sosnowskyi</name>
    <dbReference type="NCBI Taxonomy" id="360622"/>
    <lineage>
        <taxon>Eukaryota</taxon>
        <taxon>Viridiplantae</taxon>
        <taxon>Streptophyta</taxon>
        <taxon>Embryophyta</taxon>
        <taxon>Tracheophyta</taxon>
        <taxon>Spermatophyta</taxon>
        <taxon>Magnoliopsida</taxon>
        <taxon>eudicotyledons</taxon>
        <taxon>Gunneridae</taxon>
        <taxon>Pentapetalae</taxon>
        <taxon>asterids</taxon>
        <taxon>campanulids</taxon>
        <taxon>Apiales</taxon>
        <taxon>Apiaceae</taxon>
        <taxon>Apioideae</taxon>
        <taxon>apioid superclade</taxon>
        <taxon>Tordylieae</taxon>
        <taxon>Tordyliinae</taxon>
        <taxon>Heracleum</taxon>
    </lineage>
</organism>
<dbReference type="Proteomes" id="UP001237642">
    <property type="component" value="Unassembled WGS sequence"/>
</dbReference>
<keyword evidence="1" id="KW-0677">Repeat</keyword>
<dbReference type="GO" id="GO:0003723">
    <property type="term" value="F:RNA binding"/>
    <property type="evidence" value="ECO:0007669"/>
    <property type="project" value="InterPro"/>
</dbReference>